<organism evidence="2 3">
    <name type="scientific">Limobrevibacterium gyesilva</name>
    <dbReference type="NCBI Taxonomy" id="2991712"/>
    <lineage>
        <taxon>Bacteria</taxon>
        <taxon>Pseudomonadati</taxon>
        <taxon>Pseudomonadota</taxon>
        <taxon>Alphaproteobacteria</taxon>
        <taxon>Acetobacterales</taxon>
        <taxon>Acetobacteraceae</taxon>
        <taxon>Limobrevibacterium</taxon>
    </lineage>
</organism>
<name>A0AA42CEF7_9PROT</name>
<protein>
    <submittedName>
        <fullName evidence="2">Hint domain-containing protein</fullName>
    </submittedName>
</protein>
<reference evidence="2" key="1">
    <citation type="submission" date="2022-09" db="EMBL/GenBank/DDBJ databases">
        <title>Rhodovastum sp. nov. RN2-1 isolated from soil in Seongnam, South Korea.</title>
        <authorList>
            <person name="Le N.T."/>
        </authorList>
    </citation>
    <scope>NUCLEOTIDE SEQUENCE</scope>
    <source>
        <strain evidence="2">RN2-1</strain>
    </source>
</reference>
<evidence type="ECO:0000313" key="2">
    <source>
        <dbReference type="EMBL" id="MCW3475983.1"/>
    </source>
</evidence>
<gene>
    <name evidence="2" type="ORF">OL599_15500</name>
</gene>
<accession>A0AA42CEF7</accession>
<evidence type="ECO:0000259" key="1">
    <source>
        <dbReference type="Pfam" id="PF13403"/>
    </source>
</evidence>
<dbReference type="CDD" id="cd00081">
    <property type="entry name" value="Hint"/>
    <property type="match status" value="1"/>
</dbReference>
<dbReference type="InterPro" id="IPR036844">
    <property type="entry name" value="Hint_dom_sf"/>
</dbReference>
<keyword evidence="3" id="KW-1185">Reference proteome</keyword>
<proteinExistence type="predicted"/>
<dbReference type="AlphaFoldDB" id="A0AA42CEF7"/>
<dbReference type="GO" id="GO:0016539">
    <property type="term" value="P:intein-mediated protein splicing"/>
    <property type="evidence" value="ECO:0007669"/>
    <property type="project" value="InterPro"/>
</dbReference>
<feature type="domain" description="Hedgehog/Intein (Hint)" evidence="1">
    <location>
        <begin position="653"/>
        <end position="792"/>
    </location>
</feature>
<evidence type="ECO:0000313" key="3">
    <source>
        <dbReference type="Proteomes" id="UP001165679"/>
    </source>
</evidence>
<dbReference type="Pfam" id="PF13403">
    <property type="entry name" value="Hint_2"/>
    <property type="match status" value="1"/>
</dbReference>
<reference evidence="2" key="2">
    <citation type="submission" date="2022-10" db="EMBL/GenBank/DDBJ databases">
        <authorList>
            <person name="Trinh H.N."/>
        </authorList>
    </citation>
    <scope>NUCLEOTIDE SEQUENCE</scope>
    <source>
        <strain evidence="2">RN2-1</strain>
    </source>
</reference>
<dbReference type="SUPFAM" id="SSF51294">
    <property type="entry name" value="Hedgehog/intein (Hint) domain"/>
    <property type="match status" value="1"/>
</dbReference>
<dbReference type="InterPro" id="IPR028992">
    <property type="entry name" value="Hedgehog/Intein_dom"/>
</dbReference>
<dbReference type="RefSeq" id="WP_264714718.1">
    <property type="nucleotide sequence ID" value="NZ_JAPDNT010000014.1"/>
</dbReference>
<dbReference type="Gene3D" id="2.170.16.10">
    <property type="entry name" value="Hedgehog/Intein (Hint) domain"/>
    <property type="match status" value="1"/>
</dbReference>
<comment type="caution">
    <text evidence="2">The sequence shown here is derived from an EMBL/GenBank/DDBJ whole genome shotgun (WGS) entry which is preliminary data.</text>
</comment>
<dbReference type="EMBL" id="JAPDNT010000014">
    <property type="protein sequence ID" value="MCW3475983.1"/>
    <property type="molecule type" value="Genomic_DNA"/>
</dbReference>
<dbReference type="InterPro" id="IPR006141">
    <property type="entry name" value="Intein_N"/>
</dbReference>
<dbReference type="Proteomes" id="UP001165679">
    <property type="component" value="Unassembled WGS sequence"/>
</dbReference>
<dbReference type="PROSITE" id="PS50817">
    <property type="entry name" value="INTEIN_N_TER"/>
    <property type="match status" value="1"/>
</dbReference>
<sequence>MGDQFAWKTGNGDWSLAASWVDQTTGASPAPTPPGAADSATIAGPIGAQFQTLTGHGIAAAAAFSGNTTLAGQFAIGTLSVGTASRATINIAGAGASVQVAGTLTLGRATAPFPAGTVTLTSHASLQAGMLMMNALSTFAVDATSSAEIGGAGGASLGALTVDAGATLTASNGTVSAAVVNHGVIAATGFGLALTGAVTGDGTLQIGSGARLDLSYGSVGAGNTVTFLSNSGTLFTSLNGFAATIAGFAVGTAINVGRSITSAGYTATGAGLGRLTLWASGSVVQTLTLAGNYAGAVFVASGQTVTLAASGGSGGGTASPGTATPDQYVWNAAGGDWGDAANWIDRTTGAAAVIAPGNNNLVTIAGPGGAAFQAIGGVGNAATLGFSGNIVLTGRFTAGTLTVGSGGTVDIGTGASLAAGLAEIVGATMAVGGAGAALQVAGTLTLGGPASPFPAGTLMLTDHAALRAGALALNGLSTLSVDATATAEIGSSGGAAAGALTVDAGATLTAANGTVSGAIVNNGVIAAIGFGLSLTGTVSGSGVLQIGSFARLDLSYGSVGAGNTVTFLGAGGTLYTPLAGLPAVIAGLRAGNVINVGRSISDAVYAPTGPGFGTLTLRLNGAVVTVLTLAGAYAPAAFAVSGQAVTLAFDIACFVAGTRILTPLGEVRVEDLRSGDRVVTHSGRAQPVAWIGRRSLEPARHRHPEAATPVRVTRDAFAPGRPHRDLLLSPDHAVFVVQDAAPDALIPIRYLVNGATIRRDRWVGPVTYFHVELAEHGVLLADGLPAESYLDTGNRACFVNAPASAGPVRLHPDLAATTAQALEIWQRKACAPLVIDGPELAGIRQALLARARALRWQTGNDSGLRLLAGGEEVAPVFTGPRSVFRLARHPLHAAPVLRLVSRSTIPSEADPGHHDHRRLGIAVTRILVDGKPLPLDDAALGAGWHDLEGAGPDQAPLRWTDGDAALHCPGARQIDVTTLPILQYWRAPDPIPPADGTASPLVRYGPPIPASWAR</sequence>